<evidence type="ECO:0000313" key="1">
    <source>
        <dbReference type="EMBL" id="KAF8908187.1"/>
    </source>
</evidence>
<evidence type="ECO:0000313" key="2">
    <source>
        <dbReference type="Proteomes" id="UP000724874"/>
    </source>
</evidence>
<name>A0A9P5NVP1_GYMJU</name>
<dbReference type="Gene3D" id="3.80.10.10">
    <property type="entry name" value="Ribonuclease Inhibitor"/>
    <property type="match status" value="1"/>
</dbReference>
<keyword evidence="2" id="KW-1185">Reference proteome</keyword>
<dbReference type="OrthoDB" id="3247499at2759"/>
<organism evidence="1 2">
    <name type="scientific">Gymnopilus junonius</name>
    <name type="common">Spectacular rustgill mushroom</name>
    <name type="synonym">Gymnopilus spectabilis subsp. junonius</name>
    <dbReference type="NCBI Taxonomy" id="109634"/>
    <lineage>
        <taxon>Eukaryota</taxon>
        <taxon>Fungi</taxon>
        <taxon>Dikarya</taxon>
        <taxon>Basidiomycota</taxon>
        <taxon>Agaricomycotina</taxon>
        <taxon>Agaricomycetes</taxon>
        <taxon>Agaricomycetidae</taxon>
        <taxon>Agaricales</taxon>
        <taxon>Agaricineae</taxon>
        <taxon>Hymenogastraceae</taxon>
        <taxon>Gymnopilus</taxon>
    </lineage>
</organism>
<gene>
    <name evidence="1" type="ORF">CPB84DRAFT_1767523</name>
</gene>
<sequence length="503" mass="57043">MKHFKEIATSEKHASLVHKCTFQYSVLGLPQETSGSWGKSTMPWVTRTYDSFIQGFIASIPHFVNLHEITIHGFKKEIKNEVFTALAALRHLESASFKAVKFGIHTIESRLKIRNFYLDNQTEEEPPHRSSPALDIISGQYLQKLDLYSIPYSTRIFSALKGLGGCPELTHLSVVLHSTKDISALYSFLASCPKLISIRVECANISNEYAVPPLPTSTIPYLSSFCGPSTLAATFIPGRPVQKVAISLNFERSFASFRFDVLEEARRVKIEFLKDLFSSVAQSTEPITDLFMSYLPCRPEFLALISEYFPMLKRFTFDTGACNDFLFPRNNFESFSFLSQTSVSSFSSFLPIGDFAVDSTCSITSADRQKLDNKQLLPASMHSFYMPILHWITVNEVPFPESLETLSFRAQFPSTFSREEERKLAEKDQILGRPYTFDLANSILSKLGDRYSVLRKIEVVGKKEELCWTRNAGNPGWLYDGRRSYDSQGPNFDLVNRILQSRP</sequence>
<protein>
    <submittedName>
        <fullName evidence="1">Uncharacterized protein</fullName>
    </submittedName>
</protein>
<accession>A0A9P5NVP1</accession>
<comment type="caution">
    <text evidence="1">The sequence shown here is derived from an EMBL/GenBank/DDBJ whole genome shotgun (WGS) entry which is preliminary data.</text>
</comment>
<reference evidence="1" key="1">
    <citation type="submission" date="2020-11" db="EMBL/GenBank/DDBJ databases">
        <authorList>
            <consortium name="DOE Joint Genome Institute"/>
            <person name="Ahrendt S."/>
            <person name="Riley R."/>
            <person name="Andreopoulos W."/>
            <person name="LaButti K."/>
            <person name="Pangilinan J."/>
            <person name="Ruiz-duenas F.J."/>
            <person name="Barrasa J.M."/>
            <person name="Sanchez-Garcia M."/>
            <person name="Camarero S."/>
            <person name="Miyauchi S."/>
            <person name="Serrano A."/>
            <person name="Linde D."/>
            <person name="Babiker R."/>
            <person name="Drula E."/>
            <person name="Ayuso-Fernandez I."/>
            <person name="Pacheco R."/>
            <person name="Padilla G."/>
            <person name="Ferreira P."/>
            <person name="Barriuso J."/>
            <person name="Kellner H."/>
            <person name="Castanera R."/>
            <person name="Alfaro M."/>
            <person name="Ramirez L."/>
            <person name="Pisabarro A.G."/>
            <person name="Kuo A."/>
            <person name="Tritt A."/>
            <person name="Lipzen A."/>
            <person name="He G."/>
            <person name="Yan M."/>
            <person name="Ng V."/>
            <person name="Cullen D."/>
            <person name="Martin F."/>
            <person name="Rosso M.-N."/>
            <person name="Henrissat B."/>
            <person name="Hibbett D."/>
            <person name="Martinez A.T."/>
            <person name="Grigoriev I.V."/>
        </authorList>
    </citation>
    <scope>NUCLEOTIDE SEQUENCE</scope>
    <source>
        <strain evidence="1">AH 44721</strain>
    </source>
</reference>
<dbReference type="EMBL" id="JADNYJ010000012">
    <property type="protein sequence ID" value="KAF8908187.1"/>
    <property type="molecule type" value="Genomic_DNA"/>
</dbReference>
<dbReference type="Proteomes" id="UP000724874">
    <property type="component" value="Unassembled WGS sequence"/>
</dbReference>
<dbReference type="SUPFAM" id="SSF52047">
    <property type="entry name" value="RNI-like"/>
    <property type="match status" value="1"/>
</dbReference>
<proteinExistence type="predicted"/>
<dbReference type="InterPro" id="IPR032675">
    <property type="entry name" value="LRR_dom_sf"/>
</dbReference>
<dbReference type="AlphaFoldDB" id="A0A9P5NVP1"/>